<dbReference type="Gene3D" id="2.170.150.20">
    <property type="entry name" value="Peptide methionine sulfoxide reductase"/>
    <property type="match status" value="1"/>
</dbReference>
<evidence type="ECO:0000259" key="4">
    <source>
        <dbReference type="PROSITE" id="PS51790"/>
    </source>
</evidence>
<dbReference type="InterPro" id="IPR011057">
    <property type="entry name" value="Mss4-like_sf"/>
</dbReference>
<dbReference type="SUPFAM" id="SSF51316">
    <property type="entry name" value="Mss4-like"/>
    <property type="match status" value="1"/>
</dbReference>
<dbReference type="PANTHER" id="PTHR10173">
    <property type="entry name" value="METHIONINE SULFOXIDE REDUCTASE"/>
    <property type="match status" value="1"/>
</dbReference>
<dbReference type="NCBIfam" id="TIGR00357">
    <property type="entry name" value="peptide-methionine (R)-S-oxide reductase MsrB"/>
    <property type="match status" value="1"/>
</dbReference>
<comment type="catalytic activity">
    <reaction evidence="3">
        <text>L-methionyl-[protein] + [thioredoxin]-disulfide + H2O = L-methionyl-(R)-S-oxide-[protein] + [thioredoxin]-dithiol</text>
        <dbReference type="Rhea" id="RHEA:24164"/>
        <dbReference type="Rhea" id="RHEA-COMP:10698"/>
        <dbReference type="Rhea" id="RHEA-COMP:10700"/>
        <dbReference type="Rhea" id="RHEA-COMP:12313"/>
        <dbReference type="Rhea" id="RHEA-COMP:12314"/>
        <dbReference type="ChEBI" id="CHEBI:15377"/>
        <dbReference type="ChEBI" id="CHEBI:16044"/>
        <dbReference type="ChEBI" id="CHEBI:29950"/>
        <dbReference type="ChEBI" id="CHEBI:45764"/>
        <dbReference type="ChEBI" id="CHEBI:50058"/>
        <dbReference type="EC" id="1.8.4.12"/>
    </reaction>
</comment>
<dbReference type="InterPro" id="IPR002579">
    <property type="entry name" value="Met_Sox_Rdtase_MsrB_dom"/>
</dbReference>
<dbReference type="InterPro" id="IPR006311">
    <property type="entry name" value="TAT_signal"/>
</dbReference>
<evidence type="ECO:0000256" key="2">
    <source>
        <dbReference type="ARBA" id="ARBA00023002"/>
    </source>
</evidence>
<dbReference type="RefSeq" id="WP_112174567.1">
    <property type="nucleotide sequence ID" value="NZ_CAJZAT010000188.1"/>
</dbReference>
<dbReference type="PROSITE" id="PS51318">
    <property type="entry name" value="TAT"/>
    <property type="match status" value="1"/>
</dbReference>
<keyword evidence="2" id="KW-0560">Oxidoreductase</keyword>
<dbReference type="InterPro" id="IPR028427">
    <property type="entry name" value="Met_Sox_Rdtase_MsrB"/>
</dbReference>
<reference evidence="5 6" key="1">
    <citation type="submission" date="2018-05" db="EMBL/GenBank/DDBJ databases">
        <title>Genomic Encyclopedia of Type Strains, Phase IV (KMG-V): Genome sequencing to study the core and pangenomes of soil and plant-associated prokaryotes.</title>
        <authorList>
            <person name="Whitman W."/>
        </authorList>
    </citation>
    <scope>NUCLEOTIDE SEQUENCE [LARGE SCALE GENOMIC DNA]</scope>
    <source>
        <strain evidence="5 6">SCZa-39</strain>
    </source>
</reference>
<dbReference type="EC" id="1.8.4.12" evidence="1"/>
<dbReference type="EMBL" id="QEOB01000033">
    <property type="protein sequence ID" value="PVX70850.1"/>
    <property type="molecule type" value="Genomic_DNA"/>
</dbReference>
<comment type="caution">
    <text evidence="5">The sequence shown here is derived from an EMBL/GenBank/DDBJ whole genome shotgun (WGS) entry which is preliminary data.</text>
</comment>
<feature type="domain" description="MsrB" evidence="4">
    <location>
        <begin position="54"/>
        <end position="175"/>
    </location>
</feature>
<keyword evidence="6" id="KW-1185">Reference proteome</keyword>
<evidence type="ECO:0000256" key="3">
    <source>
        <dbReference type="ARBA" id="ARBA00048488"/>
    </source>
</evidence>
<dbReference type="PANTHER" id="PTHR10173:SF57">
    <property type="entry name" value="PEPTIDE-METHIONINE (R)-S-OXIDE REDUCTASE"/>
    <property type="match status" value="1"/>
</dbReference>
<sequence>MDIRRRLLLSGGGALAVMAALGQWRVKAAQPDGDAAAAGAASGPAEHFAVVHSDAEWRKLLTPAQYEVLRNAGTEPPFTSPLNDEHRAGIFACAGCATNLFASTTKFESGTGWPSFYAPLPHAVAEHRDRSFGMVRTEVHCHRCGGHLGHVFDDGPKPTGLRYCMNGIAMTFKPGAA</sequence>
<accession>A0ABX5K8I3</accession>
<evidence type="ECO:0000313" key="5">
    <source>
        <dbReference type="EMBL" id="PVX70850.1"/>
    </source>
</evidence>
<dbReference type="Pfam" id="PF01641">
    <property type="entry name" value="SelR"/>
    <property type="match status" value="1"/>
</dbReference>
<name>A0ABX5K8I3_9BURK</name>
<proteinExistence type="predicted"/>
<evidence type="ECO:0000256" key="1">
    <source>
        <dbReference type="ARBA" id="ARBA00012499"/>
    </source>
</evidence>
<gene>
    <name evidence="5" type="ORF">C7402_1334</name>
</gene>
<protein>
    <recommendedName>
        <fullName evidence="1">peptide-methionine (R)-S-oxide reductase</fullName>
        <ecNumber evidence="1">1.8.4.12</ecNumber>
    </recommendedName>
</protein>
<organism evidence="5 6">
    <name type="scientific">Paraburkholderia unamae</name>
    <dbReference type="NCBI Taxonomy" id="219649"/>
    <lineage>
        <taxon>Bacteria</taxon>
        <taxon>Pseudomonadati</taxon>
        <taxon>Pseudomonadota</taxon>
        <taxon>Betaproteobacteria</taxon>
        <taxon>Burkholderiales</taxon>
        <taxon>Burkholderiaceae</taxon>
        <taxon>Paraburkholderia</taxon>
    </lineage>
</organism>
<evidence type="ECO:0000313" key="6">
    <source>
        <dbReference type="Proteomes" id="UP000245712"/>
    </source>
</evidence>
<dbReference type="PROSITE" id="PS51790">
    <property type="entry name" value="MSRB"/>
    <property type="match status" value="1"/>
</dbReference>
<dbReference type="Proteomes" id="UP000245712">
    <property type="component" value="Unassembled WGS sequence"/>
</dbReference>